<organism evidence="2 3">
    <name type="scientific">Streptomyces marispadix</name>
    <dbReference type="NCBI Taxonomy" id="2922868"/>
    <lineage>
        <taxon>Bacteria</taxon>
        <taxon>Bacillati</taxon>
        <taxon>Actinomycetota</taxon>
        <taxon>Actinomycetes</taxon>
        <taxon>Kitasatosporales</taxon>
        <taxon>Streptomycetaceae</taxon>
        <taxon>Streptomyces</taxon>
    </lineage>
</organism>
<reference evidence="2" key="1">
    <citation type="submission" date="2022-03" db="EMBL/GenBank/DDBJ databases">
        <authorList>
            <person name="Santos J.D.N."/>
            <person name="Kallscheuer N."/>
            <person name="Jogler C."/>
            <person name="Lage O.M."/>
        </authorList>
    </citation>
    <scope>NUCLEOTIDE SEQUENCE</scope>
    <source>
        <strain evidence="2">M600PL45_2</strain>
    </source>
</reference>
<name>A0ABS9T5C4_9ACTN</name>
<evidence type="ECO:0000256" key="1">
    <source>
        <dbReference type="SAM" id="MobiDB-lite"/>
    </source>
</evidence>
<keyword evidence="3" id="KW-1185">Reference proteome</keyword>
<evidence type="ECO:0000313" key="3">
    <source>
        <dbReference type="Proteomes" id="UP001166784"/>
    </source>
</evidence>
<evidence type="ECO:0000313" key="2">
    <source>
        <dbReference type="EMBL" id="MCH6163721.1"/>
    </source>
</evidence>
<accession>A0ABS9T5C4</accession>
<proteinExistence type="predicted"/>
<feature type="region of interest" description="Disordered" evidence="1">
    <location>
        <begin position="1"/>
        <end position="31"/>
    </location>
</feature>
<dbReference type="RefSeq" id="WP_241062589.1">
    <property type="nucleotide sequence ID" value="NZ_JAKWJU010000002.1"/>
</dbReference>
<comment type="caution">
    <text evidence="2">The sequence shown here is derived from an EMBL/GenBank/DDBJ whole genome shotgun (WGS) entry which is preliminary data.</text>
</comment>
<gene>
    <name evidence="2" type="ORF">MMA15_25980</name>
</gene>
<sequence length="190" mass="20377">MTHTANSATGHSGRHGRNGSRAGTRTAGPMTEPLPIYLNDHLLGATSGSELARRIAKQHAASPAGSALVRVADEIAQDRMALLRIMRDLGVPVRRYRMTAGWLLEKAGRLKSNGSLVRRAPLSDLVELEALRLGVEGKKLMWQALSSLDGPPSAVLDEDRLAELLRRAHGQIETIDELQIKAAKGVLGGA</sequence>
<dbReference type="Proteomes" id="UP001166784">
    <property type="component" value="Unassembled WGS sequence"/>
</dbReference>
<protein>
    <submittedName>
        <fullName evidence="2">Uncharacterized protein</fullName>
    </submittedName>
</protein>
<reference evidence="2" key="2">
    <citation type="journal article" date="2023" name="Int. J. Syst. Evol. Microbiol.">
        <title>Streptomyces marispadix sp. nov., isolated from marine beach sediment of the Northern Coast of Portugal.</title>
        <authorList>
            <person name="dos Santos J.D.N."/>
            <person name="Vitorino I.R."/>
            <person name="Kallscheuer N."/>
            <person name="Srivastava A."/>
            <person name="Krautwurst S."/>
            <person name="Marz M."/>
            <person name="Jogler C."/>
            <person name="Lobo Da Cunha A."/>
            <person name="Catita J."/>
            <person name="Goncalves H."/>
            <person name="Gonzalez I."/>
            <person name="Reyes F."/>
            <person name="Lage O.M."/>
        </authorList>
    </citation>
    <scope>NUCLEOTIDE SEQUENCE</scope>
    <source>
        <strain evidence="2">M600PL45_2</strain>
    </source>
</reference>
<dbReference type="EMBL" id="JAKWJU010000002">
    <property type="protein sequence ID" value="MCH6163721.1"/>
    <property type="molecule type" value="Genomic_DNA"/>
</dbReference>